<dbReference type="InterPro" id="IPR001199">
    <property type="entry name" value="Cyt_B5-like_heme/steroid-bd"/>
</dbReference>
<dbReference type="RefSeq" id="XP_014485732.1">
    <property type="nucleotide sequence ID" value="XM_014630246.1"/>
</dbReference>
<dbReference type="FunFam" id="3.10.120.10:FF:000002">
    <property type="entry name" value="Cytochrome b5 type B"/>
    <property type="match status" value="1"/>
</dbReference>
<comment type="subcellular location">
    <subcellularLocation>
        <location evidence="1">Membrane</location>
    </subcellularLocation>
</comment>
<reference evidence="11" key="1">
    <citation type="submission" date="2025-08" db="UniProtKB">
        <authorList>
            <consortium name="RefSeq"/>
        </authorList>
    </citation>
    <scope>IDENTIFICATION</scope>
</reference>
<feature type="domain" description="Cytochrome b5 heme-binding" evidence="9">
    <location>
        <begin position="4"/>
        <end position="80"/>
    </location>
</feature>
<dbReference type="Proteomes" id="UP000515204">
    <property type="component" value="Unplaced"/>
</dbReference>
<dbReference type="GO" id="GO:0020037">
    <property type="term" value="F:heme binding"/>
    <property type="evidence" value="ECO:0007669"/>
    <property type="project" value="UniProtKB-UniRule"/>
</dbReference>
<keyword evidence="5 8" id="KW-0408">Iron</keyword>
<dbReference type="GO" id="GO:0016020">
    <property type="term" value="C:membrane"/>
    <property type="evidence" value="ECO:0007669"/>
    <property type="project" value="UniProtKB-SubCell"/>
</dbReference>
<organism evidence="10 11">
    <name type="scientific">Dinoponera quadriceps</name>
    <name type="common">South American ant</name>
    <dbReference type="NCBI Taxonomy" id="609295"/>
    <lineage>
        <taxon>Eukaryota</taxon>
        <taxon>Metazoa</taxon>
        <taxon>Ecdysozoa</taxon>
        <taxon>Arthropoda</taxon>
        <taxon>Hexapoda</taxon>
        <taxon>Insecta</taxon>
        <taxon>Pterygota</taxon>
        <taxon>Neoptera</taxon>
        <taxon>Endopterygota</taxon>
        <taxon>Hymenoptera</taxon>
        <taxon>Apocrita</taxon>
        <taxon>Aculeata</taxon>
        <taxon>Formicoidea</taxon>
        <taxon>Formicidae</taxon>
        <taxon>Ponerinae</taxon>
        <taxon>Ponerini</taxon>
        <taxon>Dinoponera</taxon>
    </lineage>
</organism>
<dbReference type="PROSITE" id="PS50255">
    <property type="entry name" value="CYTOCHROME_B5_2"/>
    <property type="match status" value="1"/>
</dbReference>
<dbReference type="PRINTS" id="PR00363">
    <property type="entry name" value="CYTOCHROMEB5"/>
</dbReference>
<evidence type="ECO:0000256" key="5">
    <source>
        <dbReference type="ARBA" id="ARBA00023004"/>
    </source>
</evidence>
<dbReference type="SMART" id="SM01117">
    <property type="entry name" value="Cyt-b5"/>
    <property type="match status" value="1"/>
</dbReference>
<dbReference type="PANTHER" id="PTHR19359">
    <property type="entry name" value="CYTOCHROME B5"/>
    <property type="match status" value="1"/>
</dbReference>
<dbReference type="GeneID" id="106750137"/>
<dbReference type="InterPro" id="IPR018506">
    <property type="entry name" value="Cyt_B5_heme-BS"/>
</dbReference>
<keyword evidence="2 8" id="KW-0349">Heme</keyword>
<sequence>MATEKLYTRSEVEKNNDLDKVLIILHNKVYDVHNFLNEHPGGEEILNDHKGTDGTEDFNDVGHSKDAMDRMKQFQVGVIVESEWMNQPVKKGWVAGYNKIPEKYVKGPGMPFYMFAGGVMIVLALLLYQF</sequence>
<dbReference type="InterPro" id="IPR036400">
    <property type="entry name" value="Cyt_B5-like_heme/steroid_sf"/>
</dbReference>
<dbReference type="PROSITE" id="PS00191">
    <property type="entry name" value="CYTOCHROME_B5_1"/>
    <property type="match status" value="1"/>
</dbReference>
<gene>
    <name evidence="11" type="primary">LOC106750137</name>
</gene>
<name>A0A6P3Y6R6_DINQU</name>
<keyword evidence="4 8" id="KW-0479">Metal-binding</keyword>
<dbReference type="PANTHER" id="PTHR19359:SF14">
    <property type="entry name" value="CYTOCHROME B5 A"/>
    <property type="match status" value="1"/>
</dbReference>
<dbReference type="OrthoDB" id="260519at2759"/>
<accession>A0A6P3Y6R6</accession>
<dbReference type="KEGG" id="dqu:106750137"/>
<evidence type="ECO:0000256" key="7">
    <source>
        <dbReference type="ARBA" id="ARBA00038168"/>
    </source>
</evidence>
<evidence type="ECO:0000256" key="6">
    <source>
        <dbReference type="ARBA" id="ARBA00023136"/>
    </source>
</evidence>
<evidence type="ECO:0000256" key="4">
    <source>
        <dbReference type="ARBA" id="ARBA00022723"/>
    </source>
</evidence>
<proteinExistence type="inferred from homology"/>
<dbReference type="Pfam" id="PF00173">
    <property type="entry name" value="Cyt-b5"/>
    <property type="match status" value="1"/>
</dbReference>
<dbReference type="SUPFAM" id="SSF55856">
    <property type="entry name" value="Cytochrome b5-like heme/steroid binding domain"/>
    <property type="match status" value="1"/>
</dbReference>
<keyword evidence="10" id="KW-1185">Reference proteome</keyword>
<evidence type="ECO:0000256" key="2">
    <source>
        <dbReference type="ARBA" id="ARBA00022617"/>
    </source>
</evidence>
<dbReference type="Gene3D" id="3.10.120.10">
    <property type="entry name" value="Cytochrome b5-like heme/steroid binding domain"/>
    <property type="match status" value="1"/>
</dbReference>
<evidence type="ECO:0000313" key="11">
    <source>
        <dbReference type="RefSeq" id="XP_014485732.1"/>
    </source>
</evidence>
<dbReference type="GO" id="GO:0046872">
    <property type="term" value="F:metal ion binding"/>
    <property type="evidence" value="ECO:0007669"/>
    <property type="project" value="UniProtKB-UniRule"/>
</dbReference>
<keyword evidence="8" id="KW-1133">Transmembrane helix</keyword>
<keyword evidence="6 8" id="KW-0472">Membrane</keyword>
<comment type="similarity">
    <text evidence="7 8">Belongs to the cytochrome b5 family.</text>
</comment>
<protein>
    <submittedName>
        <fullName evidence="11">Cytochrome b5-like</fullName>
    </submittedName>
</protein>
<evidence type="ECO:0000313" key="10">
    <source>
        <dbReference type="Proteomes" id="UP000515204"/>
    </source>
</evidence>
<evidence type="ECO:0000259" key="9">
    <source>
        <dbReference type="PROSITE" id="PS50255"/>
    </source>
</evidence>
<evidence type="ECO:0000256" key="8">
    <source>
        <dbReference type="RuleBase" id="RU362121"/>
    </source>
</evidence>
<feature type="transmembrane region" description="Helical" evidence="8">
    <location>
        <begin position="110"/>
        <end position="128"/>
    </location>
</feature>
<evidence type="ECO:0000256" key="1">
    <source>
        <dbReference type="ARBA" id="ARBA00004370"/>
    </source>
</evidence>
<dbReference type="InterPro" id="IPR050668">
    <property type="entry name" value="Cytochrome_b5"/>
</dbReference>
<dbReference type="AlphaFoldDB" id="A0A6P3Y6R6"/>
<keyword evidence="3 8" id="KW-0812">Transmembrane</keyword>
<evidence type="ECO:0000256" key="3">
    <source>
        <dbReference type="ARBA" id="ARBA00022692"/>
    </source>
</evidence>